<dbReference type="GO" id="GO:0009307">
    <property type="term" value="P:DNA restriction-modification system"/>
    <property type="evidence" value="ECO:0007669"/>
    <property type="project" value="InterPro"/>
</dbReference>
<reference evidence="7" key="1">
    <citation type="journal article" date="2020" name="Nature">
        <title>Giant virus diversity and host interactions through global metagenomics.</title>
        <authorList>
            <person name="Schulz F."/>
            <person name="Roux S."/>
            <person name="Paez-Espino D."/>
            <person name="Jungbluth S."/>
            <person name="Walsh D.A."/>
            <person name="Denef V.J."/>
            <person name="McMahon K.D."/>
            <person name="Konstantinidis K.T."/>
            <person name="Eloe-Fadrosh E.A."/>
            <person name="Kyrpides N.C."/>
            <person name="Woyke T."/>
        </authorList>
    </citation>
    <scope>NUCLEOTIDE SEQUENCE</scope>
    <source>
        <strain evidence="7">GVMAG-S-3300013286-35</strain>
    </source>
</reference>
<evidence type="ECO:0000256" key="1">
    <source>
        <dbReference type="ARBA" id="ARBA00006594"/>
    </source>
</evidence>
<dbReference type="GO" id="GO:0009007">
    <property type="term" value="F:site-specific DNA-methyltransferase (adenine-specific) activity"/>
    <property type="evidence" value="ECO:0007669"/>
    <property type="project" value="UniProtKB-EC"/>
</dbReference>
<organism evidence="7">
    <name type="scientific">viral metagenome</name>
    <dbReference type="NCBI Taxonomy" id="1070528"/>
    <lineage>
        <taxon>unclassified sequences</taxon>
        <taxon>metagenomes</taxon>
        <taxon>organismal metagenomes</taxon>
    </lineage>
</organism>
<keyword evidence="4" id="KW-0808">Transferase</keyword>
<dbReference type="InterPro" id="IPR029063">
    <property type="entry name" value="SAM-dependent_MTases_sf"/>
</dbReference>
<dbReference type="GO" id="GO:0043565">
    <property type="term" value="F:sequence-specific DNA binding"/>
    <property type="evidence" value="ECO:0007669"/>
    <property type="project" value="TreeGrafter"/>
</dbReference>
<dbReference type="InterPro" id="IPR002052">
    <property type="entry name" value="DNA_methylase_N6_adenine_CS"/>
</dbReference>
<dbReference type="GO" id="GO:0006298">
    <property type="term" value="P:mismatch repair"/>
    <property type="evidence" value="ECO:0007669"/>
    <property type="project" value="TreeGrafter"/>
</dbReference>
<evidence type="ECO:0000256" key="4">
    <source>
        <dbReference type="ARBA" id="ARBA00022679"/>
    </source>
</evidence>
<dbReference type="PROSITE" id="PS00092">
    <property type="entry name" value="N6_MTASE"/>
    <property type="match status" value="1"/>
</dbReference>
<accession>A0A6C0KZM1</accession>
<evidence type="ECO:0000313" key="7">
    <source>
        <dbReference type="EMBL" id="QHU22100.1"/>
    </source>
</evidence>
<dbReference type="Pfam" id="PF02086">
    <property type="entry name" value="MethyltransfD12"/>
    <property type="match status" value="1"/>
</dbReference>
<comment type="catalytic activity">
    <reaction evidence="6">
        <text>a 2'-deoxyadenosine in DNA + S-adenosyl-L-methionine = an N(6)-methyl-2'-deoxyadenosine in DNA + S-adenosyl-L-homocysteine + H(+)</text>
        <dbReference type="Rhea" id="RHEA:15197"/>
        <dbReference type="Rhea" id="RHEA-COMP:12418"/>
        <dbReference type="Rhea" id="RHEA-COMP:12419"/>
        <dbReference type="ChEBI" id="CHEBI:15378"/>
        <dbReference type="ChEBI" id="CHEBI:57856"/>
        <dbReference type="ChEBI" id="CHEBI:59789"/>
        <dbReference type="ChEBI" id="CHEBI:90615"/>
        <dbReference type="ChEBI" id="CHEBI:90616"/>
        <dbReference type="EC" id="2.1.1.72"/>
    </reaction>
</comment>
<dbReference type="GO" id="GO:1904047">
    <property type="term" value="F:S-adenosyl-L-methionine binding"/>
    <property type="evidence" value="ECO:0007669"/>
    <property type="project" value="TreeGrafter"/>
</dbReference>
<protein>
    <recommendedName>
        <fullName evidence="2">site-specific DNA-methyltransferase (adenine-specific)</fullName>
        <ecNumber evidence="2">2.1.1.72</ecNumber>
    </recommendedName>
</protein>
<dbReference type="Gene3D" id="1.10.1020.10">
    <property type="entry name" value="Adenine-specific Methyltransferase, Domain 2"/>
    <property type="match status" value="1"/>
</dbReference>
<dbReference type="EC" id="2.1.1.72" evidence="2"/>
<dbReference type="SUPFAM" id="SSF53335">
    <property type="entry name" value="S-adenosyl-L-methionine-dependent methyltransferases"/>
    <property type="match status" value="1"/>
</dbReference>
<evidence type="ECO:0000256" key="3">
    <source>
        <dbReference type="ARBA" id="ARBA00022603"/>
    </source>
</evidence>
<dbReference type="InterPro" id="IPR023095">
    <property type="entry name" value="Ade_MeTrfase_dom_2"/>
</dbReference>
<dbReference type="PRINTS" id="PR00505">
    <property type="entry name" value="D12N6MTFRASE"/>
</dbReference>
<dbReference type="AlphaFoldDB" id="A0A6C0KZM1"/>
<dbReference type="InterPro" id="IPR012327">
    <property type="entry name" value="MeTrfase_D12"/>
</dbReference>
<keyword evidence="5" id="KW-0949">S-adenosyl-L-methionine</keyword>
<dbReference type="GO" id="GO:0032259">
    <property type="term" value="P:methylation"/>
    <property type="evidence" value="ECO:0007669"/>
    <property type="project" value="UniProtKB-KW"/>
</dbReference>
<evidence type="ECO:0000256" key="5">
    <source>
        <dbReference type="ARBA" id="ARBA00022691"/>
    </source>
</evidence>
<sequence>MVLNYIGSKRTLAPRLVEEFKKQWPDLSGYCFCDAFAGTGALAVAISPHVKAIIVNDWESFSVAVLEAQFNPPPTNTTNLINTMNAVTPKTGLITRTYSELGGRLYFTTLNAQKIDGIREALRSPTYSHVERNYLRGALVSAADSVANVASIYGAYLKDFKNTATNPLTLHLTPSALKKATVCQQDAHNLCLNIQEPNTLLYLDPPYNQRQYGANYFPLNAIVDISANELDVAGITGIPVAGYKKSAWCSSKTAATALKTILEGTQARHIALSYNQEGILSHDVITKLFTETGWNSRRIEIPYKRFASQKDLEPNTVEFLFVASRV</sequence>
<dbReference type="EMBL" id="MN740996">
    <property type="protein sequence ID" value="QHU22100.1"/>
    <property type="molecule type" value="Genomic_DNA"/>
</dbReference>
<dbReference type="PANTHER" id="PTHR30481">
    <property type="entry name" value="DNA ADENINE METHYLASE"/>
    <property type="match status" value="1"/>
</dbReference>
<keyword evidence="3" id="KW-0489">Methyltransferase</keyword>
<evidence type="ECO:0000256" key="2">
    <source>
        <dbReference type="ARBA" id="ARBA00011900"/>
    </source>
</evidence>
<comment type="similarity">
    <text evidence="1">Belongs to the N(4)/N(6)-methyltransferase family.</text>
</comment>
<proteinExistence type="inferred from homology"/>
<name>A0A6C0KZM1_9ZZZZ</name>
<dbReference type="Gene3D" id="3.40.50.150">
    <property type="entry name" value="Vaccinia Virus protein VP39"/>
    <property type="match status" value="2"/>
</dbReference>
<evidence type="ECO:0000256" key="6">
    <source>
        <dbReference type="ARBA" id="ARBA00047942"/>
    </source>
</evidence>